<protein>
    <submittedName>
        <fullName evidence="4">Uncharacterized protein</fullName>
    </submittedName>
</protein>
<feature type="chain" id="PRO_5045791320" evidence="3">
    <location>
        <begin position="33"/>
        <end position="259"/>
    </location>
</feature>
<keyword evidence="5" id="KW-1185">Reference proteome</keyword>
<keyword evidence="2" id="KW-1133">Transmembrane helix</keyword>
<proteinExistence type="predicted"/>
<keyword evidence="3" id="KW-0732">Signal</keyword>
<feature type="signal peptide" evidence="3">
    <location>
        <begin position="1"/>
        <end position="32"/>
    </location>
</feature>
<evidence type="ECO:0000313" key="5">
    <source>
        <dbReference type="Proteomes" id="UP001317629"/>
    </source>
</evidence>
<dbReference type="RefSeq" id="WP_281928368.1">
    <property type="nucleotide sequence ID" value="NZ_AP027142.1"/>
</dbReference>
<gene>
    <name evidence="4" type="ORF">SS37A_25710</name>
</gene>
<evidence type="ECO:0000256" key="3">
    <source>
        <dbReference type="SAM" id="SignalP"/>
    </source>
</evidence>
<dbReference type="Proteomes" id="UP001317629">
    <property type="component" value="Chromosome"/>
</dbReference>
<feature type="region of interest" description="Disordered" evidence="1">
    <location>
        <begin position="210"/>
        <end position="259"/>
    </location>
</feature>
<accession>A0ABN6VKX7</accession>
<reference evidence="4 5" key="1">
    <citation type="journal article" date="2023" name="Int. J. Syst. Evol. Microbiol.">
        <title>Methylocystis iwaonis sp. nov., a type II methane-oxidizing bacterium from surface soil of a rice paddy field in Japan, and emended description of the genus Methylocystis (ex Whittenbury et al. 1970) Bowman et al. 1993.</title>
        <authorList>
            <person name="Kaise H."/>
            <person name="Sawadogo J.B."/>
            <person name="Alam M.S."/>
            <person name="Ueno C."/>
            <person name="Dianou D."/>
            <person name="Shinjo R."/>
            <person name="Asakawa S."/>
        </authorList>
    </citation>
    <scope>NUCLEOTIDE SEQUENCE [LARGE SCALE GENOMIC DNA]</scope>
    <source>
        <strain evidence="4 5">SS37A-Re</strain>
    </source>
</reference>
<feature type="compositionally biased region" description="Basic and acidic residues" evidence="1">
    <location>
        <begin position="241"/>
        <end position="253"/>
    </location>
</feature>
<organism evidence="4 5">
    <name type="scientific">Methylocystis iwaonis</name>
    <dbReference type="NCBI Taxonomy" id="2885079"/>
    <lineage>
        <taxon>Bacteria</taxon>
        <taxon>Pseudomonadati</taxon>
        <taxon>Pseudomonadota</taxon>
        <taxon>Alphaproteobacteria</taxon>
        <taxon>Hyphomicrobiales</taxon>
        <taxon>Methylocystaceae</taxon>
        <taxon>Methylocystis</taxon>
    </lineage>
</organism>
<dbReference type="EMBL" id="AP027142">
    <property type="protein sequence ID" value="BDV35042.1"/>
    <property type="molecule type" value="Genomic_DNA"/>
</dbReference>
<keyword evidence="2" id="KW-0812">Transmembrane</keyword>
<keyword evidence="2" id="KW-0472">Membrane</keyword>
<evidence type="ECO:0000256" key="1">
    <source>
        <dbReference type="SAM" id="MobiDB-lite"/>
    </source>
</evidence>
<sequence length="259" mass="28345">MSDDAPTSFHSYMRLLRTFAAAGALAFTGLFAAPAEAHGRLGAAEGRCRLYIGPDVMNFTGYLPEASKNEFCEDIPATGPIIMVLDAEQQELRDMKIEIRIVKDVGGPEKENENLEAATVAYQPPKLYPTGTVNFEHTFKEGGYFVGIVTVTGDHGEQWVSRFPFSVDRTFMRDLPIYLTLGLGVVAAFLIYLVHRGRMPPPQIATAAAAFKTPPLPPIDGPDPDADPSRETVEEEAAETDGEKAEERDETDRYSTAAE</sequence>
<evidence type="ECO:0000256" key="2">
    <source>
        <dbReference type="SAM" id="Phobius"/>
    </source>
</evidence>
<name>A0ABN6VKX7_9HYPH</name>
<evidence type="ECO:0000313" key="4">
    <source>
        <dbReference type="EMBL" id="BDV35042.1"/>
    </source>
</evidence>
<feature type="transmembrane region" description="Helical" evidence="2">
    <location>
        <begin position="175"/>
        <end position="194"/>
    </location>
</feature>